<comment type="catalytic activity">
    <reaction evidence="12">
        <text>acetyl-CoA + 2-oxoglutarate + H2O = (2R)-homocitrate + CoA + H(+)</text>
        <dbReference type="Rhea" id="RHEA:12929"/>
        <dbReference type="ChEBI" id="CHEBI:15377"/>
        <dbReference type="ChEBI" id="CHEBI:15378"/>
        <dbReference type="ChEBI" id="CHEBI:16810"/>
        <dbReference type="ChEBI" id="CHEBI:57287"/>
        <dbReference type="ChEBI" id="CHEBI:57288"/>
        <dbReference type="ChEBI" id="CHEBI:58884"/>
        <dbReference type="EC" id="2.3.3.14"/>
    </reaction>
    <physiologicalReaction direction="left-to-right" evidence="12">
        <dbReference type="Rhea" id="RHEA:12930"/>
    </physiologicalReaction>
</comment>
<evidence type="ECO:0000313" key="16">
    <source>
        <dbReference type="EMBL" id="ROT43560.1"/>
    </source>
</evidence>
<evidence type="ECO:0000313" key="17">
    <source>
        <dbReference type="Proteomes" id="UP000272025"/>
    </source>
</evidence>
<evidence type="ECO:0000256" key="8">
    <source>
        <dbReference type="ARBA" id="ARBA00022723"/>
    </source>
</evidence>
<dbReference type="PROSITE" id="PS00816">
    <property type="entry name" value="AIPM_HOMOCIT_SYNTH_2"/>
    <property type="match status" value="1"/>
</dbReference>
<dbReference type="InterPro" id="IPR050073">
    <property type="entry name" value="2-IPM_HCS-like"/>
</dbReference>
<dbReference type="GO" id="GO:0004410">
    <property type="term" value="F:homocitrate synthase activity"/>
    <property type="evidence" value="ECO:0007669"/>
    <property type="project" value="UniProtKB-EC"/>
</dbReference>
<dbReference type="Gene3D" id="1.10.238.260">
    <property type="match status" value="1"/>
</dbReference>
<dbReference type="FunFam" id="3.20.20.70:FF:000032">
    <property type="entry name" value="Homocitrate synthase, mitochondrial"/>
    <property type="match status" value="1"/>
</dbReference>
<evidence type="ECO:0000256" key="6">
    <source>
        <dbReference type="ARBA" id="ARBA00022605"/>
    </source>
</evidence>
<dbReference type="InterPro" id="IPR011872">
    <property type="entry name" value="Homocitrate_synth"/>
</dbReference>
<keyword evidence="11" id="KW-0464">Manganese</keyword>
<dbReference type="InterPro" id="IPR048253">
    <property type="entry name" value="DRE_TIM_HCS_fun_bact"/>
</dbReference>
<sequence>MCGACDGNANGHRAGANNTNGAFQHPSQGRPQNSPYQSVQDYLSNVGNFKIIESTLREGEQFANAFFDTETKIKIAKALDEFGVEYIELTSPVASEQSFQDCKTICGLGLKAKILTHVRCNMEDAKAAVATGVDGVDLVIGTSSFLREFSHGKDMVYIQKTALEVIEYVKSQGVEVRFSSEDSFRSDLVDLLTLYKAVDAAGVNRVGVADTVGGATPRMVYDLVRTLRGVVHCDIETHFHNDTGCAIANAHAALEAGATHVDTSVLGIGERNGITPLGGLMARMIVTAPDYVKSHYKLEKLKEIETLVADAVQINIPFNNPVTGFCAFTHKSGIHAKAILNNPSTYEIIKPEDFGLNRYVSFSSRITGWNAIKSRVEQLGLSMTDEQVKQVTAKIKQLADIRPLAIDDTDSIIRSFHTSLQKAS</sequence>
<evidence type="ECO:0000256" key="11">
    <source>
        <dbReference type="ARBA" id="ARBA00023211"/>
    </source>
</evidence>
<evidence type="ECO:0000256" key="1">
    <source>
        <dbReference type="ARBA" id="ARBA00001936"/>
    </source>
</evidence>
<protein>
    <recommendedName>
        <fullName evidence="5">homocitrate synthase</fullName>
        <ecNumber evidence="5">2.3.3.14</ecNumber>
    </recommendedName>
</protein>
<keyword evidence="9" id="KW-0460">Magnesium</keyword>
<name>A0A3N2Q9Y3_SODAK</name>
<comment type="similarity">
    <text evidence="4">Belongs to the alpha-IPM synthase/homocitrate synthase family. Homocitrate synthase LYS20/LYS21 subfamily.</text>
</comment>
<dbReference type="EC" id="2.3.3.14" evidence="5"/>
<dbReference type="PANTHER" id="PTHR10277:SF48">
    <property type="entry name" value="HOMOCITRATE SYNTHASE, CYTOSOLIC ISOZYME-RELATED"/>
    <property type="match status" value="1"/>
</dbReference>
<dbReference type="InterPro" id="IPR013785">
    <property type="entry name" value="Aldolase_TIM"/>
</dbReference>
<dbReference type="InterPro" id="IPR002034">
    <property type="entry name" value="AIPM/Hcit_synth_CS"/>
</dbReference>
<dbReference type="Proteomes" id="UP000272025">
    <property type="component" value="Unassembled WGS sequence"/>
</dbReference>
<dbReference type="InterPro" id="IPR054691">
    <property type="entry name" value="LeuA/HCS_post-cat"/>
</dbReference>
<dbReference type="SUPFAM" id="SSF51569">
    <property type="entry name" value="Aldolase"/>
    <property type="match status" value="1"/>
</dbReference>
<reference evidence="16 17" key="1">
    <citation type="journal article" date="2018" name="Mol. Ecol.">
        <title>The obligate alkalophilic soda-lake fungus Sodiomyces alkalinus has shifted to a protein diet.</title>
        <authorList>
            <person name="Grum-Grzhimaylo A.A."/>
            <person name="Falkoski D.L."/>
            <person name="van den Heuvel J."/>
            <person name="Valero-Jimenez C.A."/>
            <person name="Min B."/>
            <person name="Choi I.G."/>
            <person name="Lipzen A."/>
            <person name="Daum C.G."/>
            <person name="Aanen D.K."/>
            <person name="Tsang A."/>
            <person name="Henrissat B."/>
            <person name="Bilanenko E.N."/>
            <person name="de Vries R.P."/>
            <person name="van Kan J.A.L."/>
            <person name="Grigoriev I.V."/>
            <person name="Debets A.J.M."/>
        </authorList>
    </citation>
    <scope>NUCLEOTIDE SEQUENCE [LARGE SCALE GENOMIC DNA]</scope>
    <source>
        <strain evidence="16 17">F11</strain>
    </source>
</reference>
<feature type="region of interest" description="Disordered" evidence="14">
    <location>
        <begin position="16"/>
        <end position="36"/>
    </location>
</feature>
<accession>A0A3N2Q9Y3</accession>
<dbReference type="GeneID" id="39577494"/>
<evidence type="ECO:0000256" key="3">
    <source>
        <dbReference type="ARBA" id="ARBA00004755"/>
    </source>
</evidence>
<evidence type="ECO:0000256" key="12">
    <source>
        <dbReference type="ARBA" id="ARBA00048363"/>
    </source>
</evidence>
<dbReference type="InterPro" id="IPR000891">
    <property type="entry name" value="PYR_CT"/>
</dbReference>
<keyword evidence="17" id="KW-1185">Reference proteome</keyword>
<evidence type="ECO:0000256" key="4">
    <source>
        <dbReference type="ARBA" id="ARBA00006361"/>
    </source>
</evidence>
<evidence type="ECO:0000259" key="15">
    <source>
        <dbReference type="PROSITE" id="PS50991"/>
    </source>
</evidence>
<dbReference type="PROSITE" id="PS00815">
    <property type="entry name" value="AIPM_HOMOCIT_SYNTH_1"/>
    <property type="match status" value="1"/>
</dbReference>
<dbReference type="HAMAP" id="MF_02222">
    <property type="entry name" value="Homocitr_synth_fung_arch"/>
    <property type="match status" value="1"/>
</dbReference>
<proteinExistence type="inferred from homology"/>
<dbReference type="RefSeq" id="XP_028471366.1">
    <property type="nucleotide sequence ID" value="XM_028609016.1"/>
</dbReference>
<dbReference type="PROSITE" id="PS50991">
    <property type="entry name" value="PYR_CT"/>
    <property type="match status" value="1"/>
</dbReference>
<dbReference type="Gene3D" id="3.20.20.70">
    <property type="entry name" value="Aldolase class I"/>
    <property type="match status" value="1"/>
</dbReference>
<organism evidence="16 17">
    <name type="scientific">Sodiomyces alkalinus (strain CBS 110278 / VKM F-3762 / F11)</name>
    <name type="common">Alkaliphilic filamentous fungus</name>
    <dbReference type="NCBI Taxonomy" id="1314773"/>
    <lineage>
        <taxon>Eukaryota</taxon>
        <taxon>Fungi</taxon>
        <taxon>Dikarya</taxon>
        <taxon>Ascomycota</taxon>
        <taxon>Pezizomycotina</taxon>
        <taxon>Sordariomycetes</taxon>
        <taxon>Hypocreomycetidae</taxon>
        <taxon>Glomerellales</taxon>
        <taxon>Plectosphaerellaceae</taxon>
        <taxon>Sodiomyces</taxon>
    </lineage>
</organism>
<dbReference type="Pfam" id="PF00682">
    <property type="entry name" value="HMGL-like"/>
    <property type="match status" value="1"/>
</dbReference>
<dbReference type="UniPathway" id="UPA00033">
    <property type="reaction ID" value="UER00028"/>
</dbReference>
<dbReference type="STRING" id="1314773.A0A3N2Q9Y3"/>
<keyword evidence="10" id="KW-0457">Lysine biosynthesis</keyword>
<evidence type="ECO:0000256" key="2">
    <source>
        <dbReference type="ARBA" id="ARBA00001946"/>
    </source>
</evidence>
<keyword evidence="8" id="KW-0479">Metal-binding</keyword>
<gene>
    <name evidence="16" type="ORF">SODALDRAFT_305668</name>
</gene>
<evidence type="ECO:0000256" key="9">
    <source>
        <dbReference type="ARBA" id="ARBA00022842"/>
    </source>
</evidence>
<evidence type="ECO:0000256" key="13">
    <source>
        <dbReference type="RuleBase" id="RU003523"/>
    </source>
</evidence>
<dbReference type="NCBIfam" id="TIGR02146">
    <property type="entry name" value="LysS_fung_arch"/>
    <property type="match status" value="1"/>
</dbReference>
<dbReference type="GO" id="GO:0019878">
    <property type="term" value="P:lysine biosynthetic process via aminoadipic acid"/>
    <property type="evidence" value="ECO:0007669"/>
    <property type="project" value="UniProtKB-UniPathway"/>
</dbReference>
<dbReference type="OrthoDB" id="2015253at2759"/>
<evidence type="ECO:0000256" key="10">
    <source>
        <dbReference type="ARBA" id="ARBA00023154"/>
    </source>
</evidence>
<evidence type="ECO:0000256" key="14">
    <source>
        <dbReference type="SAM" id="MobiDB-lite"/>
    </source>
</evidence>
<dbReference type="GO" id="GO:0046872">
    <property type="term" value="F:metal ion binding"/>
    <property type="evidence" value="ECO:0007669"/>
    <property type="project" value="UniProtKB-KW"/>
</dbReference>
<feature type="compositionally biased region" description="Polar residues" evidence="14">
    <location>
        <begin position="25"/>
        <end position="36"/>
    </location>
</feature>
<evidence type="ECO:0000256" key="5">
    <source>
        <dbReference type="ARBA" id="ARBA00012974"/>
    </source>
</evidence>
<comment type="pathway">
    <text evidence="3">Amino-acid biosynthesis; L-lysine biosynthesis via AAA pathway; L-alpha-aminoadipate from 2-oxoglutarate: step 1/5.</text>
</comment>
<keyword evidence="7 13" id="KW-0808">Transferase</keyword>
<feature type="domain" description="Pyruvate carboxyltransferase" evidence="15">
    <location>
        <begin position="49"/>
        <end position="302"/>
    </location>
</feature>
<dbReference type="AlphaFoldDB" id="A0A3N2Q9Y3"/>
<dbReference type="GO" id="GO:0005739">
    <property type="term" value="C:mitochondrion"/>
    <property type="evidence" value="ECO:0007669"/>
    <property type="project" value="TreeGrafter"/>
</dbReference>
<comment type="cofactor">
    <cofactor evidence="1">
        <name>Mn(2+)</name>
        <dbReference type="ChEBI" id="CHEBI:29035"/>
    </cofactor>
</comment>
<dbReference type="FunFam" id="1.10.238.260:FF:000002">
    <property type="entry name" value="Homocitrate synthase, mitochondrial"/>
    <property type="match status" value="1"/>
</dbReference>
<dbReference type="CDD" id="cd07948">
    <property type="entry name" value="DRE_TIM_HCS"/>
    <property type="match status" value="1"/>
</dbReference>
<dbReference type="PANTHER" id="PTHR10277">
    <property type="entry name" value="HOMOCITRATE SYNTHASE-RELATED"/>
    <property type="match status" value="1"/>
</dbReference>
<keyword evidence="6" id="KW-0028">Amino-acid biosynthesis</keyword>
<comment type="cofactor">
    <cofactor evidence="2">
        <name>Mg(2+)</name>
        <dbReference type="ChEBI" id="CHEBI:18420"/>
    </cofactor>
</comment>
<dbReference type="Pfam" id="PF22617">
    <property type="entry name" value="HCS_D2"/>
    <property type="match status" value="1"/>
</dbReference>
<evidence type="ECO:0000256" key="7">
    <source>
        <dbReference type="ARBA" id="ARBA00022679"/>
    </source>
</evidence>
<dbReference type="EMBL" id="ML119051">
    <property type="protein sequence ID" value="ROT43560.1"/>
    <property type="molecule type" value="Genomic_DNA"/>
</dbReference>